<name>A0A9N9UMX9_9HYPO</name>
<reference evidence="9" key="1">
    <citation type="submission" date="2019-06" db="EMBL/GenBank/DDBJ databases">
        <authorList>
            <person name="Broberg M."/>
        </authorList>
    </citation>
    <scope>NUCLEOTIDE SEQUENCE [LARGE SCALE GENOMIC DNA]</scope>
</reference>
<evidence type="ECO:0000313" key="8">
    <source>
        <dbReference type="EMBL" id="CAG9996845.1"/>
    </source>
</evidence>
<reference evidence="8 9" key="2">
    <citation type="submission" date="2021-10" db="EMBL/GenBank/DDBJ databases">
        <authorList>
            <person name="Piombo E."/>
        </authorList>
    </citation>
    <scope>NUCLEOTIDE SEQUENCE [LARGE SCALE GENOMIC DNA]</scope>
</reference>
<comment type="similarity">
    <text evidence="2">Belongs to the AAA ATPase family. BCS1 subfamily.</text>
</comment>
<feature type="transmembrane region" description="Helical" evidence="5">
    <location>
        <begin position="47"/>
        <end position="65"/>
    </location>
</feature>
<dbReference type="PROSITE" id="PS00674">
    <property type="entry name" value="AAA"/>
    <property type="match status" value="1"/>
</dbReference>
<dbReference type="SUPFAM" id="SSF52540">
    <property type="entry name" value="P-loop containing nucleoside triphosphate hydrolases"/>
    <property type="match status" value="1"/>
</dbReference>
<evidence type="ECO:0000256" key="5">
    <source>
        <dbReference type="SAM" id="Phobius"/>
    </source>
</evidence>
<dbReference type="SMART" id="SM01024">
    <property type="entry name" value="BCS1_N"/>
    <property type="match status" value="1"/>
</dbReference>
<evidence type="ECO:0000256" key="1">
    <source>
        <dbReference type="ARBA" id="ARBA00004434"/>
    </source>
</evidence>
<dbReference type="EMBL" id="CABFNO020001541">
    <property type="protein sequence ID" value="CAG9996845.1"/>
    <property type="molecule type" value="Genomic_DNA"/>
</dbReference>
<keyword evidence="4" id="KW-0067">ATP-binding</keyword>
<protein>
    <recommendedName>
        <fullName evidence="10">Mitochondrial chaperone BCS1-B</fullName>
    </recommendedName>
</protein>
<keyword evidence="5" id="KW-0472">Membrane</keyword>
<evidence type="ECO:0000259" key="7">
    <source>
        <dbReference type="SMART" id="SM01024"/>
    </source>
</evidence>
<keyword evidence="5" id="KW-1133">Transmembrane helix</keyword>
<organism evidence="8 9">
    <name type="scientific">Clonostachys byssicola</name>
    <dbReference type="NCBI Taxonomy" id="160290"/>
    <lineage>
        <taxon>Eukaryota</taxon>
        <taxon>Fungi</taxon>
        <taxon>Dikarya</taxon>
        <taxon>Ascomycota</taxon>
        <taxon>Pezizomycotina</taxon>
        <taxon>Sordariomycetes</taxon>
        <taxon>Hypocreomycetidae</taxon>
        <taxon>Hypocreales</taxon>
        <taxon>Bionectriaceae</taxon>
        <taxon>Clonostachys</taxon>
    </lineage>
</organism>
<comment type="subcellular location">
    <subcellularLocation>
        <location evidence="1">Mitochondrion inner membrane</location>
        <topology evidence="1">Single-pass membrane protein</topology>
    </subcellularLocation>
</comment>
<keyword evidence="5" id="KW-0812">Transmembrane</keyword>
<dbReference type="InterPro" id="IPR027417">
    <property type="entry name" value="P-loop_NTPase"/>
</dbReference>
<dbReference type="SMART" id="SM00382">
    <property type="entry name" value="AAA"/>
    <property type="match status" value="1"/>
</dbReference>
<dbReference type="Pfam" id="PF08740">
    <property type="entry name" value="BCS1_N"/>
    <property type="match status" value="1"/>
</dbReference>
<dbReference type="InterPro" id="IPR003959">
    <property type="entry name" value="ATPase_AAA_core"/>
</dbReference>
<keyword evidence="4" id="KW-0547">Nucleotide-binding</keyword>
<keyword evidence="3" id="KW-0999">Mitochondrion inner membrane</keyword>
<evidence type="ECO:0000256" key="3">
    <source>
        <dbReference type="ARBA" id="ARBA00022792"/>
    </source>
</evidence>
<comment type="caution">
    <text evidence="8">The sequence shown here is derived from an EMBL/GenBank/DDBJ whole genome shotgun (WGS) entry which is preliminary data.</text>
</comment>
<dbReference type="InterPro" id="IPR014851">
    <property type="entry name" value="BCS1_N"/>
</dbReference>
<accession>A0A9N9UMX9</accession>
<dbReference type="OrthoDB" id="10251412at2759"/>
<keyword evidence="3" id="KW-0496">Mitochondrion</keyword>
<dbReference type="GO" id="GO:0016887">
    <property type="term" value="F:ATP hydrolysis activity"/>
    <property type="evidence" value="ECO:0007669"/>
    <property type="project" value="InterPro"/>
</dbReference>
<dbReference type="InterPro" id="IPR003593">
    <property type="entry name" value="AAA+_ATPase"/>
</dbReference>
<keyword evidence="9" id="KW-1185">Reference proteome</keyword>
<dbReference type="InterPro" id="IPR050747">
    <property type="entry name" value="Mitochondrial_chaperone_BCS1"/>
</dbReference>
<dbReference type="Gene3D" id="3.40.50.300">
    <property type="entry name" value="P-loop containing nucleotide triphosphate hydrolases"/>
    <property type="match status" value="1"/>
</dbReference>
<sequence length="495" mass="54891">MDETNSTFSARRPSTPFQHVSALEVFLPGISRMLGGLSTVLAGDLNMFAYIACALGIIGFVQTYINRLLRMLKSHFAMTIYLSQMDEASEMLFAWLKRRGLEGSAGACSVSVLKKGHHGDVSKNCGKKALEYKPWRTSFTFWYNGSLISYKTLHVDKGADRGTEEQTTLSCLGWSNKILKQLMQECRSEYLEQIRGKTSIFENSSSSFKKLKDKDARPLSTVILDHERKQQFLGDIQGFLSEETRLWYAQRALPYRRGYLLYGPPGTGKSSLSFAIAGELDLDVYVINVPDISNSTLKNLFESLPDTCIVLLEDIDAVGVSRTSDPETIEDGAPARVGRRGRGLVTLSGLLNTLDGVTSQDGRIVVMTTNHRENLDEALIRPGRVDMQIELPVADCRVIADLFSFLLGPANRDGGSQDGRVDSKEQDAMGAKAAKFASMVPPATFSQAEIISFLLMHKNDADAALAQCEEWVDRRKEEKRLAAERKELKGKLSNS</sequence>
<dbReference type="AlphaFoldDB" id="A0A9N9UMX9"/>
<feature type="domain" description="BCS1 N-terminal" evidence="7">
    <location>
        <begin position="52"/>
        <end position="222"/>
    </location>
</feature>
<gene>
    <name evidence="8" type="ORF">CBYS24578_00015942</name>
</gene>
<dbReference type="InterPro" id="IPR003960">
    <property type="entry name" value="ATPase_AAA_CS"/>
</dbReference>
<dbReference type="GO" id="GO:0005524">
    <property type="term" value="F:ATP binding"/>
    <property type="evidence" value="ECO:0007669"/>
    <property type="project" value="UniProtKB-KW"/>
</dbReference>
<evidence type="ECO:0000256" key="4">
    <source>
        <dbReference type="RuleBase" id="RU003651"/>
    </source>
</evidence>
<evidence type="ECO:0000313" key="9">
    <source>
        <dbReference type="Proteomes" id="UP000754883"/>
    </source>
</evidence>
<evidence type="ECO:0000256" key="2">
    <source>
        <dbReference type="ARBA" id="ARBA00007448"/>
    </source>
</evidence>
<evidence type="ECO:0008006" key="10">
    <source>
        <dbReference type="Google" id="ProtNLM"/>
    </source>
</evidence>
<dbReference type="Pfam" id="PF00004">
    <property type="entry name" value="AAA"/>
    <property type="match status" value="1"/>
</dbReference>
<proteinExistence type="inferred from homology"/>
<feature type="domain" description="AAA+ ATPase" evidence="6">
    <location>
        <begin position="255"/>
        <end position="395"/>
    </location>
</feature>
<dbReference type="Proteomes" id="UP000754883">
    <property type="component" value="Unassembled WGS sequence"/>
</dbReference>
<dbReference type="PANTHER" id="PTHR23070">
    <property type="entry name" value="BCS1 AAA-TYPE ATPASE"/>
    <property type="match status" value="1"/>
</dbReference>
<evidence type="ECO:0000259" key="6">
    <source>
        <dbReference type="SMART" id="SM00382"/>
    </source>
</evidence>
<dbReference type="GO" id="GO:0005743">
    <property type="term" value="C:mitochondrial inner membrane"/>
    <property type="evidence" value="ECO:0007669"/>
    <property type="project" value="UniProtKB-SubCell"/>
</dbReference>